<dbReference type="InterPro" id="IPR011032">
    <property type="entry name" value="GroES-like_sf"/>
</dbReference>
<dbReference type="InterPro" id="IPR002364">
    <property type="entry name" value="Quin_OxRdtase/zeta-crystal_CS"/>
</dbReference>
<dbReference type="SUPFAM" id="SSF51735">
    <property type="entry name" value="NAD(P)-binding Rossmann-fold domains"/>
    <property type="match status" value="1"/>
</dbReference>
<dbReference type="SUPFAM" id="SSF50129">
    <property type="entry name" value="GroES-like"/>
    <property type="match status" value="1"/>
</dbReference>
<dbReference type="PANTHER" id="PTHR43677">
    <property type="entry name" value="SHORT-CHAIN DEHYDROGENASE/REDUCTASE"/>
    <property type="match status" value="1"/>
</dbReference>
<accession>A0ABT4TKJ4</accession>
<comment type="caution">
    <text evidence="3">The sequence shown here is derived from an EMBL/GenBank/DDBJ whole genome shotgun (WGS) entry which is preliminary data.</text>
</comment>
<dbReference type="InterPro" id="IPR020843">
    <property type="entry name" value="ER"/>
</dbReference>
<dbReference type="InterPro" id="IPR013154">
    <property type="entry name" value="ADH-like_N"/>
</dbReference>
<dbReference type="InterPro" id="IPR013149">
    <property type="entry name" value="ADH-like_C"/>
</dbReference>
<protein>
    <submittedName>
        <fullName evidence="3">NADPH:quinone oxidoreductase family protein</fullName>
    </submittedName>
</protein>
<evidence type="ECO:0000259" key="2">
    <source>
        <dbReference type="SMART" id="SM00829"/>
    </source>
</evidence>
<dbReference type="Gene3D" id="3.90.180.10">
    <property type="entry name" value="Medium-chain alcohol dehydrogenases, catalytic domain"/>
    <property type="match status" value="1"/>
</dbReference>
<gene>
    <name evidence="3" type="ORF">O4U47_11955</name>
</gene>
<dbReference type="PANTHER" id="PTHR43677:SF4">
    <property type="entry name" value="QUINONE OXIDOREDUCTASE-LIKE PROTEIN 2"/>
    <property type="match status" value="1"/>
</dbReference>
<dbReference type="Proteomes" id="UP001165685">
    <property type="component" value="Unassembled WGS sequence"/>
</dbReference>
<dbReference type="InterPro" id="IPR036291">
    <property type="entry name" value="NAD(P)-bd_dom_sf"/>
</dbReference>
<dbReference type="EMBL" id="JAQFWP010000018">
    <property type="protein sequence ID" value="MDA2805225.1"/>
    <property type="molecule type" value="Genomic_DNA"/>
</dbReference>
<dbReference type="CDD" id="cd08241">
    <property type="entry name" value="QOR1"/>
    <property type="match status" value="1"/>
</dbReference>
<dbReference type="InterPro" id="IPR051397">
    <property type="entry name" value="Zn-ADH-like_protein"/>
</dbReference>
<dbReference type="PROSITE" id="PS01162">
    <property type="entry name" value="QOR_ZETA_CRYSTAL"/>
    <property type="match status" value="1"/>
</dbReference>
<feature type="compositionally biased region" description="Basic and acidic residues" evidence="1">
    <location>
        <begin position="8"/>
        <end position="26"/>
    </location>
</feature>
<evidence type="ECO:0000313" key="3">
    <source>
        <dbReference type="EMBL" id="MDA2805225.1"/>
    </source>
</evidence>
<evidence type="ECO:0000313" key="4">
    <source>
        <dbReference type="Proteomes" id="UP001165685"/>
    </source>
</evidence>
<dbReference type="Pfam" id="PF08240">
    <property type="entry name" value="ADH_N"/>
    <property type="match status" value="1"/>
</dbReference>
<feature type="region of interest" description="Disordered" evidence="1">
    <location>
        <begin position="1"/>
        <end position="27"/>
    </location>
</feature>
<feature type="domain" description="Enoyl reductase (ER)" evidence="2">
    <location>
        <begin position="10"/>
        <end position="325"/>
    </location>
</feature>
<proteinExistence type="predicted"/>
<organism evidence="3 4">
    <name type="scientific">Nocardiopsis suaedae</name>
    <dbReference type="NCBI Taxonomy" id="3018444"/>
    <lineage>
        <taxon>Bacteria</taxon>
        <taxon>Bacillati</taxon>
        <taxon>Actinomycetota</taxon>
        <taxon>Actinomycetes</taxon>
        <taxon>Streptosporangiales</taxon>
        <taxon>Nocardiopsidaceae</taxon>
        <taxon>Nocardiopsis</taxon>
    </lineage>
</organism>
<dbReference type="SMART" id="SM00829">
    <property type="entry name" value="PKS_ER"/>
    <property type="match status" value="1"/>
</dbReference>
<evidence type="ECO:0000256" key="1">
    <source>
        <dbReference type="SAM" id="MobiDB-lite"/>
    </source>
</evidence>
<sequence length="329" mass="33974">MKALRVHGPGEPEDVLRVEETPRPEPAEGQVLVRVRSAAVNFPDALLCRGTYQVKPDPPFTPGVELCGEVVQAGPGTGAPPAGTRVLGGAALPDGAFAEYALMPADAVFPAPDSLGDDEAASLFIGYQTGWFALHRRAALQPGETVLVHAAAGGVGSAAVQLAKAAGARVIGVAGGPDKARVAAELGADVVVDRRAEDFVEVVKAQTGGRGADVVFDPVGGDSFARSTKCIAFEGRIVIIGFASGTIPEQALNHVLIKNYSLLGLHWGLYQRRAPELIGEAHRGLTELADKGLVKPLVSERVGFGGLADGVQRLADGSTVGRLVFSPSA</sequence>
<keyword evidence="4" id="KW-1185">Reference proteome</keyword>
<dbReference type="RefSeq" id="WP_270677881.1">
    <property type="nucleotide sequence ID" value="NZ_JAQFWP010000018.1"/>
</dbReference>
<reference evidence="3" key="1">
    <citation type="submission" date="2023-01" db="EMBL/GenBank/DDBJ databases">
        <title>Draft genome sequence of Nocardiopsis sp. LSu2-4 isolated from halophytes.</title>
        <authorList>
            <person name="Duangmal K."/>
            <person name="Chantavorakit T."/>
        </authorList>
    </citation>
    <scope>NUCLEOTIDE SEQUENCE</scope>
    <source>
        <strain evidence="3">LSu2-4</strain>
    </source>
</reference>
<name>A0ABT4TKJ4_9ACTN</name>
<dbReference type="Pfam" id="PF00107">
    <property type="entry name" value="ADH_zinc_N"/>
    <property type="match status" value="1"/>
</dbReference>
<dbReference type="Gene3D" id="3.40.50.720">
    <property type="entry name" value="NAD(P)-binding Rossmann-like Domain"/>
    <property type="match status" value="1"/>
</dbReference>